<dbReference type="EMBL" id="KB307754">
    <property type="protein sequence ID" value="ELT98589.1"/>
    <property type="molecule type" value="Genomic_DNA"/>
</dbReference>
<keyword evidence="1" id="KW-0732">Signal</keyword>
<dbReference type="EMBL" id="AMQN01010419">
    <property type="status" value="NOT_ANNOTATED_CDS"/>
    <property type="molecule type" value="Genomic_DNA"/>
</dbReference>
<evidence type="ECO:0000313" key="2">
    <source>
        <dbReference type="EMBL" id="ELT98589.1"/>
    </source>
</evidence>
<protein>
    <submittedName>
        <fullName evidence="2 3">Uncharacterized protein</fullName>
    </submittedName>
</protein>
<dbReference type="HOGENOM" id="CLU_1469578_0_0_1"/>
<dbReference type="AlphaFoldDB" id="R7TXW8"/>
<organism evidence="2">
    <name type="scientific">Capitella teleta</name>
    <name type="common">Polychaete worm</name>
    <dbReference type="NCBI Taxonomy" id="283909"/>
    <lineage>
        <taxon>Eukaryota</taxon>
        <taxon>Metazoa</taxon>
        <taxon>Spiralia</taxon>
        <taxon>Lophotrochozoa</taxon>
        <taxon>Annelida</taxon>
        <taxon>Polychaeta</taxon>
        <taxon>Sedentaria</taxon>
        <taxon>Scolecida</taxon>
        <taxon>Capitellidae</taxon>
        <taxon>Capitella</taxon>
    </lineage>
</organism>
<evidence type="ECO:0000313" key="3">
    <source>
        <dbReference type="EnsemblMetazoa" id="CapteP218293"/>
    </source>
</evidence>
<dbReference type="Proteomes" id="UP000014760">
    <property type="component" value="Unassembled WGS sequence"/>
</dbReference>
<gene>
    <name evidence="2" type="ORF">CAPTEDRAFT_218293</name>
</gene>
<proteinExistence type="predicted"/>
<feature type="signal peptide" evidence="1">
    <location>
        <begin position="1"/>
        <end position="17"/>
    </location>
</feature>
<evidence type="ECO:0000313" key="4">
    <source>
        <dbReference type="Proteomes" id="UP000014760"/>
    </source>
</evidence>
<dbReference type="EnsemblMetazoa" id="CapteT218293">
    <property type="protein sequence ID" value="CapteP218293"/>
    <property type="gene ID" value="CapteG218293"/>
</dbReference>
<accession>R7TXW8</accession>
<reference evidence="4" key="1">
    <citation type="submission" date="2012-12" db="EMBL/GenBank/DDBJ databases">
        <authorList>
            <person name="Hellsten U."/>
            <person name="Grimwood J."/>
            <person name="Chapman J.A."/>
            <person name="Shapiro H."/>
            <person name="Aerts A."/>
            <person name="Otillar R.P."/>
            <person name="Terry A.Y."/>
            <person name="Boore J.L."/>
            <person name="Simakov O."/>
            <person name="Marletaz F."/>
            <person name="Cho S.-J."/>
            <person name="Edsinger-Gonzales E."/>
            <person name="Havlak P."/>
            <person name="Kuo D.-H."/>
            <person name="Larsson T."/>
            <person name="Lv J."/>
            <person name="Arendt D."/>
            <person name="Savage R."/>
            <person name="Osoegawa K."/>
            <person name="de Jong P."/>
            <person name="Lindberg D.R."/>
            <person name="Seaver E.C."/>
            <person name="Weisblat D.A."/>
            <person name="Putnam N.H."/>
            <person name="Grigoriev I.V."/>
            <person name="Rokhsar D.S."/>
        </authorList>
    </citation>
    <scope>NUCLEOTIDE SEQUENCE</scope>
    <source>
        <strain evidence="4">I ESC-2004</strain>
    </source>
</reference>
<reference evidence="2 4" key="2">
    <citation type="journal article" date="2013" name="Nature">
        <title>Insights into bilaterian evolution from three spiralian genomes.</title>
        <authorList>
            <person name="Simakov O."/>
            <person name="Marletaz F."/>
            <person name="Cho S.J."/>
            <person name="Edsinger-Gonzales E."/>
            <person name="Havlak P."/>
            <person name="Hellsten U."/>
            <person name="Kuo D.H."/>
            <person name="Larsson T."/>
            <person name="Lv J."/>
            <person name="Arendt D."/>
            <person name="Savage R."/>
            <person name="Osoegawa K."/>
            <person name="de Jong P."/>
            <person name="Grimwood J."/>
            <person name="Chapman J.A."/>
            <person name="Shapiro H."/>
            <person name="Aerts A."/>
            <person name="Otillar R.P."/>
            <person name="Terry A.Y."/>
            <person name="Boore J.L."/>
            <person name="Grigoriev I.V."/>
            <person name="Lindberg D.R."/>
            <person name="Seaver E.C."/>
            <person name="Weisblat D.A."/>
            <person name="Putnam N.H."/>
            <person name="Rokhsar D.S."/>
        </authorList>
    </citation>
    <scope>NUCLEOTIDE SEQUENCE</scope>
    <source>
        <strain evidence="2 4">I ESC-2004</strain>
    </source>
</reference>
<sequence>MVLLLLLLLLLFLLLHWCPYLDKLAAPRFSEFALNSRRNLMQRGHFLEGERKKGKPWTSLNADHVCLFMGSRRKVHWAGNGVKRTEPRAKRKRGGNGEIYCGNELHSLLELIERHSGDKLHAQMENLIQSSWKRRAPAGKEVKGVVPGIGVNDLLQEAIPELRRMRPKMVGEDRASSVGTCWPI</sequence>
<keyword evidence="4" id="KW-1185">Reference proteome</keyword>
<evidence type="ECO:0000256" key="1">
    <source>
        <dbReference type="SAM" id="SignalP"/>
    </source>
</evidence>
<reference evidence="3" key="3">
    <citation type="submission" date="2015-06" db="UniProtKB">
        <authorList>
            <consortium name="EnsemblMetazoa"/>
        </authorList>
    </citation>
    <scope>IDENTIFICATION</scope>
</reference>
<name>R7TXW8_CAPTE</name>
<feature type="chain" id="PRO_5008787449" evidence="1">
    <location>
        <begin position="18"/>
        <end position="184"/>
    </location>
</feature>